<accession>A0A6B9QUY7</accession>
<dbReference type="EMBL" id="MN623374">
    <property type="protein sequence ID" value="QHG11253.1"/>
    <property type="molecule type" value="Genomic_DNA"/>
</dbReference>
<dbReference type="Proteomes" id="UP000011785">
    <property type="component" value="Segment"/>
</dbReference>
<keyword evidence="5" id="KW-1185">Reference proteome</keyword>
<dbReference type="RefSeq" id="YP_002321325.1">
    <property type="nucleotide sequence ID" value="NC_011588.1"/>
</dbReference>
<evidence type="ECO:0000313" key="4">
    <source>
        <dbReference type="EMBL" id="UBO76435.1"/>
    </source>
</evidence>
<sequence length="69" mass="8392">MELEKWLITSETVHLRRSKTTLHCYVRVRIVVNPPRISLYYFFAYIDSNLVHIHPFYTNKLTFIRTSVY</sequence>
<dbReference type="EMBL" id="MT150137">
    <property type="protein sequence ID" value="QKE59488.1"/>
    <property type="molecule type" value="Genomic_DNA"/>
</dbReference>
<dbReference type="EMBL" id="MZ727584">
    <property type="protein sequence ID" value="UBO76435.1"/>
    <property type="molecule type" value="Genomic_DNA"/>
</dbReference>
<dbReference type="EMBL" id="EU747721">
    <property type="protein sequence ID" value="ACH96144.1"/>
    <property type="molecule type" value="Genomic_DNA"/>
</dbReference>
<evidence type="ECO:0000313" key="1">
    <source>
        <dbReference type="EMBL" id="ACH96144.1"/>
    </source>
</evidence>
<evidence type="ECO:0000313" key="3">
    <source>
        <dbReference type="EMBL" id="QKE59488.1"/>
    </source>
</evidence>
<reference evidence="2" key="2">
    <citation type="journal article" date="2020" name="J. ISSAAS">
        <title>Complete genome sequence of Oryctes rhinoceros Nudivirus isolated from Coconut Rhinoceros Beetle in the Solomon Islands.</title>
        <authorList>
            <person name="Etebari K."/>
            <person name="Filipovic I."/>
            <person name="Rasic G."/>
            <person name="Devine G.J."/>
            <person name="Tsatsia H."/>
            <person name="Furlong M.J."/>
        </authorList>
    </citation>
    <scope>NUCLEOTIDE SEQUENCE</scope>
    <source>
        <strain evidence="2">Solomon Islands</strain>
    </source>
</reference>
<accession>B7SV35</accession>
<evidence type="ECO:0000313" key="5">
    <source>
        <dbReference type="Proteomes" id="UP000011785"/>
    </source>
</evidence>
<organism evidence="2">
    <name type="scientific">Oryctes rhinoceros nudivirus</name>
    <dbReference type="NCBI Taxonomy" id="92521"/>
    <lineage>
        <taxon>Viruses</taxon>
        <taxon>Viruses incertae sedis</taxon>
        <taxon>Naldaviricetes</taxon>
        <taxon>Lefavirales</taxon>
        <taxon>Nudiviridae</taxon>
        <taxon>Alphanudivirus</taxon>
        <taxon>Alphanudivirus oryrhinocerotis</taxon>
    </lineage>
</organism>
<reference evidence="4" key="4">
    <citation type="submission" date="2021-08" db="EMBL/GenBank/DDBJ databases">
        <title>Whole genome sequence of Oryctes rhinoceros Nudivirus detected in Riau Province, Indonesia.</title>
        <authorList>
            <person name="Kurnia Y.W."/>
            <person name="Tanjung Z.A."/>
            <person name="Utomo C."/>
            <person name="Naim M."/>
            <person name="Situmorang E.C."/>
            <person name="Liwang T."/>
        </authorList>
    </citation>
    <scope>NUCLEOTIDE SEQUENCE</scope>
    <source>
        <strain evidence="4">LiboV</strain>
    </source>
</reference>
<protein>
    <submittedName>
        <fullName evidence="2">Uncharacterized protein</fullName>
    </submittedName>
</protein>
<dbReference type="KEGG" id="vg:7047194"/>
<reference evidence="3" key="3">
    <citation type="submission" date="2020-03" db="EMBL/GenBank/DDBJ databases">
        <title>Whole genome sequence of Oryctes rhinoceros Nudivirus isolated in Riau Province, Indonesia.</title>
        <authorList>
            <person name="Kurnia Y.W."/>
            <person name="Tanjung Z.A."/>
            <person name="Utomo C."/>
            <person name="Naim M."/>
            <person name="Situmorang E.C."/>
            <person name="Liwang T."/>
        </authorList>
    </citation>
    <scope>NUCLEOTIDE SEQUENCE</scope>
    <source>
        <strain evidence="3">LiboV</strain>
    </source>
</reference>
<name>A0A6B9QUY7_9VIRU</name>
<gene>
    <name evidence="2" type="primary">lef-8</name>
    <name evidence="2" type="ORF">SI_OrNV_gp014</name>
</gene>
<proteinExistence type="predicted"/>
<evidence type="ECO:0000313" key="2">
    <source>
        <dbReference type="EMBL" id="QHG11253.1"/>
    </source>
</evidence>
<reference evidence="1 5" key="1">
    <citation type="journal article" date="2008" name="J. Virol. Methods">
        <title>Sequencing of the large dsDNA genome of Oryctes rhinoceros nudivirus using multiple displacement amplification of nanogram amounts of virus DNA.</title>
        <authorList>
            <person name="Wang Y."/>
            <person name="Kleespies R.G."/>
            <person name="Ramle M.B."/>
            <person name="Jehle J.A."/>
        </authorList>
    </citation>
    <scope>NUCLEOTIDE SEQUENCE [LARGE SCALE GENOMIC DNA]</scope>
    <source>
        <strain evidence="5">Isolate Oryctes rhinoceros/Malaysia/Ma07/2007</strain>
        <strain evidence="1">Ma07</strain>
    </source>
</reference>